<dbReference type="Gene3D" id="3.90.960.10">
    <property type="entry name" value="YbaK/aminoacyl-tRNA synthetase-associated domain"/>
    <property type="match status" value="1"/>
</dbReference>
<dbReference type="Pfam" id="PF04073">
    <property type="entry name" value="tRNA_edit"/>
    <property type="match status" value="1"/>
</dbReference>
<keyword evidence="3" id="KW-0378">Hydrolase</keyword>
<dbReference type="SUPFAM" id="SSF55826">
    <property type="entry name" value="YbaK/ProRS associated domain"/>
    <property type="match status" value="1"/>
</dbReference>
<reference evidence="3 4" key="1">
    <citation type="submission" date="2021-03" db="EMBL/GenBank/DDBJ databases">
        <title>Genomic Encyclopedia of Type Strains, Phase IV (KMG-IV): sequencing the most valuable type-strain genomes for metagenomic binning, comparative biology and taxonomic classification.</title>
        <authorList>
            <person name="Goeker M."/>
        </authorList>
    </citation>
    <scope>NUCLEOTIDE SEQUENCE [LARGE SCALE GENOMIC DNA]</scope>
    <source>
        <strain evidence="3 4">DSM 6139</strain>
    </source>
</reference>
<gene>
    <name evidence="3" type="ORF">J2Z34_002319</name>
</gene>
<evidence type="ECO:0000313" key="4">
    <source>
        <dbReference type="Proteomes" id="UP001519271"/>
    </source>
</evidence>
<dbReference type="InterPro" id="IPR040285">
    <property type="entry name" value="ProX/PRXD1"/>
</dbReference>
<dbReference type="GO" id="GO:0016787">
    <property type="term" value="F:hydrolase activity"/>
    <property type="evidence" value="ECO:0007669"/>
    <property type="project" value="UniProtKB-KW"/>
</dbReference>
<comment type="caution">
    <text evidence="3">The sequence shown here is derived from an EMBL/GenBank/DDBJ whole genome shotgun (WGS) entry which is preliminary data.</text>
</comment>
<feature type="domain" description="YbaK/aminoacyl-tRNA synthetase-associated" evidence="2">
    <location>
        <begin position="23"/>
        <end position="147"/>
    </location>
</feature>
<keyword evidence="4" id="KW-1185">Reference proteome</keyword>
<dbReference type="PANTHER" id="PTHR31423:SF3">
    <property type="entry name" value="PROLYL-TRNA SYNTHETASE ASSOCIATED DOMAIN-CONTAINING PROTEIN 1-RELATED"/>
    <property type="match status" value="1"/>
</dbReference>
<evidence type="ECO:0000313" key="3">
    <source>
        <dbReference type="EMBL" id="MBP1919823.1"/>
    </source>
</evidence>
<evidence type="ECO:0000256" key="1">
    <source>
        <dbReference type="ARBA" id="ARBA00010201"/>
    </source>
</evidence>
<organism evidence="3 4">
    <name type="scientific">Youngiibacter multivorans</name>
    <dbReference type="NCBI Taxonomy" id="937251"/>
    <lineage>
        <taxon>Bacteria</taxon>
        <taxon>Bacillati</taxon>
        <taxon>Bacillota</taxon>
        <taxon>Clostridia</taxon>
        <taxon>Eubacteriales</taxon>
        <taxon>Clostridiaceae</taxon>
        <taxon>Youngiibacter</taxon>
    </lineage>
</organism>
<dbReference type="InterPro" id="IPR007214">
    <property type="entry name" value="YbaK/aa-tRNA-synth-assoc-dom"/>
</dbReference>
<evidence type="ECO:0000259" key="2">
    <source>
        <dbReference type="Pfam" id="PF04073"/>
    </source>
</evidence>
<name>A0ABS4G5K9_9CLOT</name>
<comment type="similarity">
    <text evidence="1">Belongs to the PRORSD1 family.</text>
</comment>
<dbReference type="EC" id="3.1.1.-" evidence="3"/>
<accession>A0ABS4G5K9</accession>
<dbReference type="CDD" id="cd04335">
    <property type="entry name" value="PrdX_deacylase"/>
    <property type="match status" value="1"/>
</dbReference>
<dbReference type="EMBL" id="JAGGKC010000020">
    <property type="protein sequence ID" value="MBP1919823.1"/>
    <property type="molecule type" value="Genomic_DNA"/>
</dbReference>
<protein>
    <submittedName>
        <fullName evidence="3">Ala-tRNA(Pro) deacylase</fullName>
        <ecNumber evidence="3">3.1.1.-</ecNumber>
    </submittedName>
</protein>
<dbReference type="PANTHER" id="PTHR31423">
    <property type="entry name" value="YBAK DOMAIN-CONTAINING PROTEIN"/>
    <property type="match status" value="1"/>
</dbReference>
<dbReference type="InterPro" id="IPR036754">
    <property type="entry name" value="YbaK/aa-tRNA-synt-asso_dom_sf"/>
</dbReference>
<dbReference type="Proteomes" id="UP001519271">
    <property type="component" value="Unassembled WGS sequence"/>
</dbReference>
<sequence>MYRMDEVLSLIDNKGIKYDLEKHVPVYTIEEMDELELPFSDFVVKNLFLRDYKGREHFLVVLKKDKSADLKKLKVILGSTPLSFASEDRLSKYLGLSKGEVTPFGVLNDESHSVKIFIDKDVVADGKLAIHPNDNKATVLIGVKDLIGLIAEYGTEVRIIDLEGDLNG</sequence>
<proteinExistence type="inferred from homology"/>